<organism evidence="1 2">
    <name type="scientific">Champsocephalus gunnari</name>
    <name type="common">Mackerel icefish</name>
    <dbReference type="NCBI Taxonomy" id="52237"/>
    <lineage>
        <taxon>Eukaryota</taxon>
        <taxon>Metazoa</taxon>
        <taxon>Chordata</taxon>
        <taxon>Craniata</taxon>
        <taxon>Vertebrata</taxon>
        <taxon>Euteleostomi</taxon>
        <taxon>Actinopterygii</taxon>
        <taxon>Neopterygii</taxon>
        <taxon>Teleostei</taxon>
        <taxon>Neoteleostei</taxon>
        <taxon>Acanthomorphata</taxon>
        <taxon>Eupercaria</taxon>
        <taxon>Perciformes</taxon>
        <taxon>Notothenioidei</taxon>
        <taxon>Channichthyidae</taxon>
        <taxon>Champsocephalus</taxon>
    </lineage>
</organism>
<dbReference type="AlphaFoldDB" id="A0AAN8D3S0"/>
<dbReference type="EMBL" id="JAURVH010001527">
    <property type="protein sequence ID" value="KAK5914714.1"/>
    <property type="molecule type" value="Genomic_DNA"/>
</dbReference>
<keyword evidence="2" id="KW-1185">Reference proteome</keyword>
<proteinExistence type="predicted"/>
<protein>
    <submittedName>
        <fullName evidence="1">Uncharacterized protein</fullName>
    </submittedName>
</protein>
<gene>
    <name evidence="1" type="ORF">CgunFtcFv8_009132</name>
</gene>
<dbReference type="Proteomes" id="UP001331515">
    <property type="component" value="Unassembled WGS sequence"/>
</dbReference>
<reference evidence="1 2" key="1">
    <citation type="journal article" date="2023" name="Mol. Biol. Evol.">
        <title>Genomics of Secondarily Temperate Adaptation in the Only Non-Antarctic Icefish.</title>
        <authorList>
            <person name="Rivera-Colon A.G."/>
            <person name="Rayamajhi N."/>
            <person name="Minhas B.F."/>
            <person name="Madrigal G."/>
            <person name="Bilyk K.T."/>
            <person name="Yoon V."/>
            <person name="Hune M."/>
            <person name="Gregory S."/>
            <person name="Cheng C.H.C."/>
            <person name="Catchen J.M."/>
        </authorList>
    </citation>
    <scope>NUCLEOTIDE SEQUENCE [LARGE SCALE GENOMIC DNA]</scope>
    <source>
        <tissue evidence="1">White muscle</tissue>
    </source>
</reference>
<accession>A0AAN8D3S0</accession>
<name>A0AAN8D3S0_CHAGU</name>
<comment type="caution">
    <text evidence="1">The sequence shown here is derived from an EMBL/GenBank/DDBJ whole genome shotgun (WGS) entry which is preliminary data.</text>
</comment>
<evidence type="ECO:0000313" key="2">
    <source>
        <dbReference type="Proteomes" id="UP001331515"/>
    </source>
</evidence>
<sequence>MCRLEVWEPHQLKLPFVFQDLHGNAEGNSARARVEITSEASEKNSPRSPKVIMSMNNFGKRSLFVKRRHATSANRIEHSTSLASSGTAPTLEALLFFGTNPSLFLGGPLPGAGQISMRALVSSELVSVFHRPETDAKTTKRCQNVDSSV</sequence>
<evidence type="ECO:0000313" key="1">
    <source>
        <dbReference type="EMBL" id="KAK5914714.1"/>
    </source>
</evidence>